<gene>
    <name evidence="1" type="ORF">K432DRAFT_301782</name>
</gene>
<name>A0A8E2E773_9PEZI</name>
<proteinExistence type="predicted"/>
<evidence type="ECO:0000313" key="1">
    <source>
        <dbReference type="EMBL" id="OCK78525.1"/>
    </source>
</evidence>
<keyword evidence="2" id="KW-1185">Reference proteome</keyword>
<sequence>ILKEDARGYPPIYARTREIASLLLRANSNTNPLSYKWVPKFIQWNPRVVSIIGRRI</sequence>
<protein>
    <submittedName>
        <fullName evidence="1">Uncharacterized protein</fullName>
    </submittedName>
</protein>
<dbReference type="Proteomes" id="UP000250266">
    <property type="component" value="Unassembled WGS sequence"/>
</dbReference>
<dbReference type="EMBL" id="KV745054">
    <property type="protein sequence ID" value="OCK78525.1"/>
    <property type="molecule type" value="Genomic_DNA"/>
</dbReference>
<organism evidence="1 2">
    <name type="scientific">Lepidopterella palustris CBS 459.81</name>
    <dbReference type="NCBI Taxonomy" id="1314670"/>
    <lineage>
        <taxon>Eukaryota</taxon>
        <taxon>Fungi</taxon>
        <taxon>Dikarya</taxon>
        <taxon>Ascomycota</taxon>
        <taxon>Pezizomycotina</taxon>
        <taxon>Dothideomycetes</taxon>
        <taxon>Pleosporomycetidae</taxon>
        <taxon>Mytilinidiales</taxon>
        <taxon>Argynnaceae</taxon>
        <taxon>Lepidopterella</taxon>
    </lineage>
</organism>
<dbReference type="OrthoDB" id="3923740at2759"/>
<evidence type="ECO:0000313" key="2">
    <source>
        <dbReference type="Proteomes" id="UP000250266"/>
    </source>
</evidence>
<reference evidence="1 2" key="1">
    <citation type="journal article" date="2016" name="Nat. Commun.">
        <title>Ectomycorrhizal ecology is imprinted in the genome of the dominant symbiotic fungus Cenococcum geophilum.</title>
        <authorList>
            <consortium name="DOE Joint Genome Institute"/>
            <person name="Peter M."/>
            <person name="Kohler A."/>
            <person name="Ohm R.A."/>
            <person name="Kuo A."/>
            <person name="Krutzmann J."/>
            <person name="Morin E."/>
            <person name="Arend M."/>
            <person name="Barry K.W."/>
            <person name="Binder M."/>
            <person name="Choi C."/>
            <person name="Clum A."/>
            <person name="Copeland A."/>
            <person name="Grisel N."/>
            <person name="Haridas S."/>
            <person name="Kipfer T."/>
            <person name="LaButti K."/>
            <person name="Lindquist E."/>
            <person name="Lipzen A."/>
            <person name="Maire R."/>
            <person name="Meier B."/>
            <person name="Mihaltcheva S."/>
            <person name="Molinier V."/>
            <person name="Murat C."/>
            <person name="Poggeler S."/>
            <person name="Quandt C.A."/>
            <person name="Sperisen C."/>
            <person name="Tritt A."/>
            <person name="Tisserant E."/>
            <person name="Crous P.W."/>
            <person name="Henrissat B."/>
            <person name="Nehls U."/>
            <person name="Egli S."/>
            <person name="Spatafora J.W."/>
            <person name="Grigoriev I.V."/>
            <person name="Martin F.M."/>
        </authorList>
    </citation>
    <scope>NUCLEOTIDE SEQUENCE [LARGE SCALE GENOMIC DNA]</scope>
    <source>
        <strain evidence="1 2">CBS 459.81</strain>
    </source>
</reference>
<accession>A0A8E2E773</accession>
<dbReference type="AlphaFoldDB" id="A0A8E2E773"/>
<feature type="non-terminal residue" evidence="1">
    <location>
        <position position="1"/>
    </location>
</feature>